<keyword evidence="2" id="KW-0732">Signal</keyword>
<organism evidence="3 4">
    <name type="scientific">Chaetoceros tenuissimus</name>
    <dbReference type="NCBI Taxonomy" id="426638"/>
    <lineage>
        <taxon>Eukaryota</taxon>
        <taxon>Sar</taxon>
        <taxon>Stramenopiles</taxon>
        <taxon>Ochrophyta</taxon>
        <taxon>Bacillariophyta</taxon>
        <taxon>Coscinodiscophyceae</taxon>
        <taxon>Chaetocerotophycidae</taxon>
        <taxon>Chaetocerotales</taxon>
        <taxon>Chaetocerotaceae</taxon>
        <taxon>Chaetoceros</taxon>
    </lineage>
</organism>
<feature type="chain" id="PRO_5042203191" description="SRCR domain-containing protein" evidence="2">
    <location>
        <begin position="23"/>
        <end position="397"/>
    </location>
</feature>
<evidence type="ECO:0008006" key="5">
    <source>
        <dbReference type="Google" id="ProtNLM"/>
    </source>
</evidence>
<dbReference type="Proteomes" id="UP001054902">
    <property type="component" value="Unassembled WGS sequence"/>
</dbReference>
<feature type="region of interest" description="Disordered" evidence="1">
    <location>
        <begin position="375"/>
        <end position="397"/>
    </location>
</feature>
<evidence type="ECO:0000256" key="2">
    <source>
        <dbReference type="SAM" id="SignalP"/>
    </source>
</evidence>
<comment type="caution">
    <text evidence="3">The sequence shown here is derived from an EMBL/GenBank/DDBJ whole genome shotgun (WGS) entry which is preliminary data.</text>
</comment>
<accession>A0AAD3CJU1</accession>
<dbReference type="AlphaFoldDB" id="A0AAD3CJU1"/>
<name>A0AAD3CJU1_9STRA</name>
<feature type="signal peptide" evidence="2">
    <location>
        <begin position="1"/>
        <end position="22"/>
    </location>
</feature>
<protein>
    <recommendedName>
        <fullName evidence="5">SRCR domain-containing protein</fullName>
    </recommendedName>
</protein>
<gene>
    <name evidence="3" type="ORF">CTEN210_03691</name>
</gene>
<feature type="compositionally biased region" description="Basic residues" evidence="1">
    <location>
        <begin position="377"/>
        <end position="389"/>
    </location>
</feature>
<sequence length="397" mass="45047">MKLGNVQVIIFLCSLLPKLGAACHLDWYYWSQKWKIDQWTASCKHGTCNMRMIANQCREMGFKFIGNLKYTHNCYGDPGSFSVEPTFLCIPRICNVQSWNNLPGHNNPPIPPLHICKHTWRRRRQGRLLEEEDVEEDFEIGYFEEEDYAVLEKEVCTLEELDKFKSTDQYVQFRAASQSCDGFSGLECDETQLQNLCANAEGVFSWVNIEEFCEAKADLGTTVMKYPLCQHPTCSLEAYKELKMDGLEGGGCSTSSIEYTDTSNEPHAPFEREECASALNAMDGFVERYFRGTSKRCLDGGCSEDDLVSLQYLCDEMKGELVFADEMVECPWHEKMVIRTSEPICKPSECTMDDLGFKTTYGCTSEFAIAKDVPHGGGKKAKSEKKGKAMRGGSWEY</sequence>
<dbReference type="EMBL" id="BLLK01000022">
    <property type="protein sequence ID" value="GFH47216.1"/>
    <property type="molecule type" value="Genomic_DNA"/>
</dbReference>
<evidence type="ECO:0000256" key="1">
    <source>
        <dbReference type="SAM" id="MobiDB-lite"/>
    </source>
</evidence>
<proteinExistence type="predicted"/>
<evidence type="ECO:0000313" key="3">
    <source>
        <dbReference type="EMBL" id="GFH47216.1"/>
    </source>
</evidence>
<keyword evidence="4" id="KW-1185">Reference proteome</keyword>
<reference evidence="3 4" key="1">
    <citation type="journal article" date="2021" name="Sci. Rep.">
        <title>The genome of the diatom Chaetoceros tenuissimus carries an ancient integrated fragment of an extant virus.</title>
        <authorList>
            <person name="Hongo Y."/>
            <person name="Kimura K."/>
            <person name="Takaki Y."/>
            <person name="Yoshida Y."/>
            <person name="Baba S."/>
            <person name="Kobayashi G."/>
            <person name="Nagasaki K."/>
            <person name="Hano T."/>
            <person name="Tomaru Y."/>
        </authorList>
    </citation>
    <scope>NUCLEOTIDE SEQUENCE [LARGE SCALE GENOMIC DNA]</scope>
    <source>
        <strain evidence="3 4">NIES-3715</strain>
    </source>
</reference>
<evidence type="ECO:0000313" key="4">
    <source>
        <dbReference type="Proteomes" id="UP001054902"/>
    </source>
</evidence>